<proteinExistence type="predicted"/>
<sequence length="354" mass="38210">MRSLGYAAIALVAAVALVGAGSLSSRSQSSLSPEQTYLLQMWDRPYVTTTMLWNAAHNDNGLGDSNGDGSSSYEAYDTFGHNGGNSLQGEIDSDLKQILPSSELKTSSGSSNSWSTSALADSDWGRHTSNYDWDGPDAHVHSWDSDQQVQMKSELRKMYSKGIDHISKKITEQAEKDAGGGFYSKWAKLAGNKISKGHKIGLSQNQAKLFKEAEKSEEKEEAKKASYVKAIKTASVKQEASDKHEDKSAQQAAVKAKIHAADRLAAKLNSHKSHSSKHASSSKEPVAPSEDPGKIGDKSAVKELRKTLSGAKNAAAKAAARKKMAALEQQIKRDFDSVTSYAHKVRTSLPPMKA</sequence>
<feature type="region of interest" description="Disordered" evidence="1">
    <location>
        <begin position="234"/>
        <end position="300"/>
    </location>
</feature>
<reference evidence="4" key="3">
    <citation type="submission" date="2015-06" db="UniProtKB">
        <authorList>
            <consortium name="EnsemblProtists"/>
        </authorList>
    </citation>
    <scope>IDENTIFICATION</scope>
</reference>
<dbReference type="PaxDb" id="55529-EKX37008"/>
<evidence type="ECO:0000313" key="3">
    <source>
        <dbReference type="EMBL" id="EKX37008.1"/>
    </source>
</evidence>
<gene>
    <name evidence="3" type="ORF">GUITHDRAFT_155093</name>
</gene>
<dbReference type="HOGENOM" id="CLU_783998_0_0_1"/>
<dbReference type="AlphaFoldDB" id="L1IL73"/>
<evidence type="ECO:0000256" key="1">
    <source>
        <dbReference type="SAM" id="MobiDB-lite"/>
    </source>
</evidence>
<dbReference type="RefSeq" id="XP_005823988.1">
    <property type="nucleotide sequence ID" value="XM_005823931.1"/>
</dbReference>
<keyword evidence="5" id="KW-1185">Reference proteome</keyword>
<feature type="signal peptide" evidence="2">
    <location>
        <begin position="1"/>
        <end position="20"/>
    </location>
</feature>
<dbReference type="EMBL" id="JH993065">
    <property type="protein sequence ID" value="EKX37008.1"/>
    <property type="molecule type" value="Genomic_DNA"/>
</dbReference>
<dbReference type="KEGG" id="gtt:GUITHDRAFT_155093"/>
<reference evidence="5" key="2">
    <citation type="submission" date="2012-11" db="EMBL/GenBank/DDBJ databases">
        <authorList>
            <person name="Kuo A."/>
            <person name="Curtis B.A."/>
            <person name="Tanifuji G."/>
            <person name="Burki F."/>
            <person name="Gruber A."/>
            <person name="Irimia M."/>
            <person name="Maruyama S."/>
            <person name="Arias M.C."/>
            <person name="Ball S.G."/>
            <person name="Gile G.H."/>
            <person name="Hirakawa Y."/>
            <person name="Hopkins J.F."/>
            <person name="Rensing S.A."/>
            <person name="Schmutz J."/>
            <person name="Symeonidi A."/>
            <person name="Elias M."/>
            <person name="Eveleigh R.J."/>
            <person name="Herman E.K."/>
            <person name="Klute M.J."/>
            <person name="Nakayama T."/>
            <person name="Obornik M."/>
            <person name="Reyes-Prieto A."/>
            <person name="Armbrust E.V."/>
            <person name="Aves S.J."/>
            <person name="Beiko R.G."/>
            <person name="Coutinho P."/>
            <person name="Dacks J.B."/>
            <person name="Durnford D.G."/>
            <person name="Fast N.M."/>
            <person name="Green B.R."/>
            <person name="Grisdale C."/>
            <person name="Hempe F."/>
            <person name="Henrissat B."/>
            <person name="Hoppner M.P."/>
            <person name="Ishida K.-I."/>
            <person name="Kim E."/>
            <person name="Koreny L."/>
            <person name="Kroth P.G."/>
            <person name="Liu Y."/>
            <person name="Malik S.-B."/>
            <person name="Maier U.G."/>
            <person name="McRose D."/>
            <person name="Mock T."/>
            <person name="Neilson J.A."/>
            <person name="Onodera N.T."/>
            <person name="Poole A.M."/>
            <person name="Pritham E.J."/>
            <person name="Richards T.A."/>
            <person name="Rocap G."/>
            <person name="Roy S.W."/>
            <person name="Sarai C."/>
            <person name="Schaack S."/>
            <person name="Shirato S."/>
            <person name="Slamovits C.H."/>
            <person name="Spencer D.F."/>
            <person name="Suzuki S."/>
            <person name="Worden A.Z."/>
            <person name="Zauner S."/>
            <person name="Barry K."/>
            <person name="Bell C."/>
            <person name="Bharti A.K."/>
            <person name="Crow J.A."/>
            <person name="Grimwood J."/>
            <person name="Kramer R."/>
            <person name="Lindquist E."/>
            <person name="Lucas S."/>
            <person name="Salamov A."/>
            <person name="McFadden G.I."/>
            <person name="Lane C.E."/>
            <person name="Keeling P.J."/>
            <person name="Gray M.W."/>
            <person name="Grigoriev I.V."/>
            <person name="Archibald J.M."/>
        </authorList>
    </citation>
    <scope>NUCLEOTIDE SEQUENCE</scope>
    <source>
        <strain evidence="5">CCMP2712</strain>
    </source>
</reference>
<feature type="chain" id="PRO_5008770212" evidence="2">
    <location>
        <begin position="21"/>
        <end position="354"/>
    </location>
</feature>
<evidence type="ECO:0000313" key="4">
    <source>
        <dbReference type="EnsemblProtists" id="EKX37008"/>
    </source>
</evidence>
<reference evidence="3 5" key="1">
    <citation type="journal article" date="2012" name="Nature">
        <title>Algal genomes reveal evolutionary mosaicism and the fate of nucleomorphs.</title>
        <authorList>
            <consortium name="DOE Joint Genome Institute"/>
            <person name="Curtis B.A."/>
            <person name="Tanifuji G."/>
            <person name="Burki F."/>
            <person name="Gruber A."/>
            <person name="Irimia M."/>
            <person name="Maruyama S."/>
            <person name="Arias M.C."/>
            <person name="Ball S.G."/>
            <person name="Gile G.H."/>
            <person name="Hirakawa Y."/>
            <person name="Hopkins J.F."/>
            <person name="Kuo A."/>
            <person name="Rensing S.A."/>
            <person name="Schmutz J."/>
            <person name="Symeonidi A."/>
            <person name="Elias M."/>
            <person name="Eveleigh R.J."/>
            <person name="Herman E.K."/>
            <person name="Klute M.J."/>
            <person name="Nakayama T."/>
            <person name="Obornik M."/>
            <person name="Reyes-Prieto A."/>
            <person name="Armbrust E.V."/>
            <person name="Aves S.J."/>
            <person name="Beiko R.G."/>
            <person name="Coutinho P."/>
            <person name="Dacks J.B."/>
            <person name="Durnford D.G."/>
            <person name="Fast N.M."/>
            <person name="Green B.R."/>
            <person name="Grisdale C.J."/>
            <person name="Hempel F."/>
            <person name="Henrissat B."/>
            <person name="Hoppner M.P."/>
            <person name="Ishida K."/>
            <person name="Kim E."/>
            <person name="Koreny L."/>
            <person name="Kroth P.G."/>
            <person name="Liu Y."/>
            <person name="Malik S.B."/>
            <person name="Maier U.G."/>
            <person name="McRose D."/>
            <person name="Mock T."/>
            <person name="Neilson J.A."/>
            <person name="Onodera N.T."/>
            <person name="Poole A.M."/>
            <person name="Pritham E.J."/>
            <person name="Richards T.A."/>
            <person name="Rocap G."/>
            <person name="Roy S.W."/>
            <person name="Sarai C."/>
            <person name="Schaack S."/>
            <person name="Shirato S."/>
            <person name="Slamovits C.H."/>
            <person name="Spencer D.F."/>
            <person name="Suzuki S."/>
            <person name="Worden A.Z."/>
            <person name="Zauner S."/>
            <person name="Barry K."/>
            <person name="Bell C."/>
            <person name="Bharti A.K."/>
            <person name="Crow J.A."/>
            <person name="Grimwood J."/>
            <person name="Kramer R."/>
            <person name="Lindquist E."/>
            <person name="Lucas S."/>
            <person name="Salamov A."/>
            <person name="McFadden G.I."/>
            <person name="Lane C.E."/>
            <person name="Keeling P.J."/>
            <person name="Gray M.W."/>
            <person name="Grigoriev I.V."/>
            <person name="Archibald J.M."/>
        </authorList>
    </citation>
    <scope>NUCLEOTIDE SEQUENCE</scope>
    <source>
        <strain evidence="3 5">CCMP2712</strain>
    </source>
</reference>
<feature type="compositionally biased region" description="Basic and acidic residues" evidence="1">
    <location>
        <begin position="239"/>
        <end position="248"/>
    </location>
</feature>
<dbReference type="EnsemblProtists" id="EKX37008">
    <property type="protein sequence ID" value="EKX37008"/>
    <property type="gene ID" value="GUITHDRAFT_155093"/>
</dbReference>
<dbReference type="GeneID" id="17293748"/>
<dbReference type="Proteomes" id="UP000011087">
    <property type="component" value="Unassembled WGS sequence"/>
</dbReference>
<accession>L1IL73</accession>
<protein>
    <submittedName>
        <fullName evidence="3 4">Uncharacterized protein</fullName>
    </submittedName>
</protein>
<feature type="compositionally biased region" description="Basic and acidic residues" evidence="1">
    <location>
        <begin position="291"/>
        <end position="300"/>
    </location>
</feature>
<evidence type="ECO:0000313" key="5">
    <source>
        <dbReference type="Proteomes" id="UP000011087"/>
    </source>
</evidence>
<keyword evidence="2" id="KW-0732">Signal</keyword>
<organism evidence="3">
    <name type="scientific">Guillardia theta (strain CCMP2712)</name>
    <name type="common">Cryptophyte</name>
    <dbReference type="NCBI Taxonomy" id="905079"/>
    <lineage>
        <taxon>Eukaryota</taxon>
        <taxon>Cryptophyceae</taxon>
        <taxon>Pyrenomonadales</taxon>
        <taxon>Geminigeraceae</taxon>
        <taxon>Guillardia</taxon>
    </lineage>
</organism>
<evidence type="ECO:0000256" key="2">
    <source>
        <dbReference type="SAM" id="SignalP"/>
    </source>
</evidence>
<name>L1IL73_GUITC</name>